<feature type="compositionally biased region" description="Basic and acidic residues" evidence="1">
    <location>
        <begin position="112"/>
        <end position="125"/>
    </location>
</feature>
<dbReference type="EMBL" id="JAMZMK010011634">
    <property type="protein sequence ID" value="KAI7726544.1"/>
    <property type="molecule type" value="Genomic_DNA"/>
</dbReference>
<evidence type="ECO:0000313" key="3">
    <source>
        <dbReference type="Proteomes" id="UP001206925"/>
    </source>
</evidence>
<accession>A0AAD5BQV2</accession>
<proteinExistence type="predicted"/>
<name>A0AAD5BQV2_AMBAR</name>
<feature type="region of interest" description="Disordered" evidence="1">
    <location>
        <begin position="101"/>
        <end position="125"/>
    </location>
</feature>
<comment type="caution">
    <text evidence="2">The sequence shown here is derived from an EMBL/GenBank/DDBJ whole genome shotgun (WGS) entry which is preliminary data.</text>
</comment>
<feature type="non-terminal residue" evidence="2">
    <location>
        <position position="211"/>
    </location>
</feature>
<organism evidence="2 3">
    <name type="scientific">Ambrosia artemisiifolia</name>
    <name type="common">Common ragweed</name>
    <dbReference type="NCBI Taxonomy" id="4212"/>
    <lineage>
        <taxon>Eukaryota</taxon>
        <taxon>Viridiplantae</taxon>
        <taxon>Streptophyta</taxon>
        <taxon>Embryophyta</taxon>
        <taxon>Tracheophyta</taxon>
        <taxon>Spermatophyta</taxon>
        <taxon>Magnoliopsida</taxon>
        <taxon>eudicotyledons</taxon>
        <taxon>Gunneridae</taxon>
        <taxon>Pentapetalae</taxon>
        <taxon>asterids</taxon>
        <taxon>campanulids</taxon>
        <taxon>Asterales</taxon>
        <taxon>Asteraceae</taxon>
        <taxon>Asteroideae</taxon>
        <taxon>Heliantheae alliance</taxon>
        <taxon>Heliantheae</taxon>
        <taxon>Ambrosia</taxon>
    </lineage>
</organism>
<evidence type="ECO:0000256" key="1">
    <source>
        <dbReference type="SAM" id="MobiDB-lite"/>
    </source>
</evidence>
<reference evidence="2" key="1">
    <citation type="submission" date="2022-06" db="EMBL/GenBank/DDBJ databases">
        <title>Uncovering the hologenomic basis of an extraordinary plant invasion.</title>
        <authorList>
            <person name="Bieker V.C."/>
            <person name="Martin M.D."/>
            <person name="Gilbert T."/>
            <person name="Hodgins K."/>
            <person name="Battlay P."/>
            <person name="Petersen B."/>
            <person name="Wilson J."/>
        </authorList>
    </citation>
    <scope>NUCLEOTIDE SEQUENCE</scope>
    <source>
        <strain evidence="2">AA19_3_7</strain>
        <tissue evidence="2">Leaf</tissue>
    </source>
</reference>
<evidence type="ECO:0000313" key="2">
    <source>
        <dbReference type="EMBL" id="KAI7726544.1"/>
    </source>
</evidence>
<sequence length="211" mass="23977">MEGREYRPCISTKEVKGTISNVASTGTTKYRHYSCLERHALRVFTRKFNISRTEGSCRDWRIAVAVKKSTHNRAEGLKRLGCAAKRAVVFATGFVLAGDGNSTEKKQRKRERGAGDHSEMREKERKGYSGIAELRSLYRDDKELEVEIVISLAKCCVGGESPDCVRLTKQFLLICKNTCYERIISKCNWEVSISKSKETTRTVRNEKKRDG</sequence>
<gene>
    <name evidence="2" type="ORF">M8C21_032095</name>
</gene>
<dbReference type="Proteomes" id="UP001206925">
    <property type="component" value="Unassembled WGS sequence"/>
</dbReference>
<protein>
    <submittedName>
        <fullName evidence="2">Uncharacterized protein</fullName>
    </submittedName>
</protein>
<dbReference type="AlphaFoldDB" id="A0AAD5BQV2"/>
<keyword evidence="3" id="KW-1185">Reference proteome</keyword>